<sequence length="66" mass="7703">MIEETIDGLGRRAIKTNTHERSKKLNREHNQEKRSLEHRNQKIGDEKNEQLAIGSTHRSSIEAREP</sequence>
<proteinExistence type="predicted"/>
<evidence type="ECO:0000256" key="1">
    <source>
        <dbReference type="SAM" id="MobiDB-lite"/>
    </source>
</evidence>
<gene>
    <name evidence="2" type="ORF">F2Q70_00038964</name>
</gene>
<protein>
    <submittedName>
        <fullName evidence="2">Uncharacterized protein</fullName>
    </submittedName>
</protein>
<dbReference type="EMBL" id="QGKY02000190">
    <property type="protein sequence ID" value="KAF2588251.1"/>
    <property type="molecule type" value="Genomic_DNA"/>
</dbReference>
<name>A0A8S9K275_BRACR</name>
<feature type="compositionally biased region" description="Basic and acidic residues" evidence="1">
    <location>
        <begin position="17"/>
        <end position="49"/>
    </location>
</feature>
<organism evidence="2">
    <name type="scientific">Brassica cretica</name>
    <name type="common">Mustard</name>
    <dbReference type="NCBI Taxonomy" id="69181"/>
    <lineage>
        <taxon>Eukaryota</taxon>
        <taxon>Viridiplantae</taxon>
        <taxon>Streptophyta</taxon>
        <taxon>Embryophyta</taxon>
        <taxon>Tracheophyta</taxon>
        <taxon>Spermatophyta</taxon>
        <taxon>Magnoliopsida</taxon>
        <taxon>eudicotyledons</taxon>
        <taxon>Gunneridae</taxon>
        <taxon>Pentapetalae</taxon>
        <taxon>rosids</taxon>
        <taxon>malvids</taxon>
        <taxon>Brassicales</taxon>
        <taxon>Brassicaceae</taxon>
        <taxon>Brassiceae</taxon>
        <taxon>Brassica</taxon>
    </lineage>
</organism>
<reference evidence="2" key="1">
    <citation type="submission" date="2019-12" db="EMBL/GenBank/DDBJ databases">
        <title>Genome sequencing and annotation of Brassica cretica.</title>
        <authorList>
            <person name="Studholme D.J."/>
            <person name="Sarris P.F."/>
        </authorList>
    </citation>
    <scope>NUCLEOTIDE SEQUENCE</scope>
    <source>
        <strain evidence="2">PFS-102/07</strain>
        <tissue evidence="2">Leaf</tissue>
    </source>
</reference>
<comment type="caution">
    <text evidence="2">The sequence shown here is derived from an EMBL/GenBank/DDBJ whole genome shotgun (WGS) entry which is preliminary data.</text>
</comment>
<evidence type="ECO:0000313" key="2">
    <source>
        <dbReference type="EMBL" id="KAF2588251.1"/>
    </source>
</evidence>
<feature type="region of interest" description="Disordered" evidence="1">
    <location>
        <begin position="1"/>
        <end position="66"/>
    </location>
</feature>
<accession>A0A8S9K275</accession>
<dbReference type="AlphaFoldDB" id="A0A8S9K275"/>